<evidence type="ECO:0000256" key="9">
    <source>
        <dbReference type="ARBA" id="ARBA00023180"/>
    </source>
</evidence>
<dbReference type="PRINTS" id="PR00237">
    <property type="entry name" value="GPCRRHODOPSN"/>
</dbReference>
<evidence type="ECO:0000256" key="7">
    <source>
        <dbReference type="ARBA" id="ARBA00023157"/>
    </source>
</evidence>
<dbReference type="CTD" id="134391"/>
<evidence type="ECO:0000256" key="13">
    <source>
        <dbReference type="SAM" id="Phobius"/>
    </source>
</evidence>
<feature type="domain" description="G-protein coupled receptors family 1 profile" evidence="14">
    <location>
        <begin position="53"/>
        <end position="306"/>
    </location>
</feature>
<sequence>MAKLSIPVSNYSTRDSSLHLQRFAGGYQPFDSNELEVLIPVLLGAICVAGFAGNVVVIGVLINNAKKGKPSLINSLILNLSIADICISIFIVPFRAASYCKATWNLGWFICRTSDWFIHACMTAKSITIAVVAKACYMYVSNPTKQVTIKYQTILGVILSAWVFAFMLPLPHWLFTTIKRKADTVLCILEIPSPADNFMSIFVNLYPIIVFCIPLIFAFFFFWRAYRRCQRRGTKTQNLRNQIRSRRLTLMLLSVTVAFTILWLPEWISWLWMGHMKEEGPSPPPVFIIVSQLLMFSISSVNPLIFLIMSEDFREGFKSLWKRVKFKNPQTLPGSHATQQEDTATANVPANNVQSQEQLSSAQDQDQDQDHSSSLGDSESPTSKKENIILPDVEQFWHDREGVPSNQDNDPTPWEHQETEKVN</sequence>
<feature type="transmembrane region" description="Helical" evidence="13">
    <location>
        <begin position="76"/>
        <end position="96"/>
    </location>
</feature>
<evidence type="ECO:0000259" key="14">
    <source>
        <dbReference type="PROSITE" id="PS50262"/>
    </source>
</evidence>
<dbReference type="PANTHER" id="PTHR45695">
    <property type="entry name" value="LEUCOKININ RECEPTOR-RELATED"/>
    <property type="match status" value="1"/>
</dbReference>
<dbReference type="Ensembl" id="ENSLACT00000007376.1">
    <property type="protein sequence ID" value="ENSLACP00000007316.1"/>
    <property type="gene ID" value="ENSLACG00000006489.1"/>
</dbReference>
<dbReference type="STRING" id="7897.ENSLACP00000007316"/>
<dbReference type="FunCoup" id="H3ACE5">
    <property type="interactions" value="207"/>
</dbReference>
<feature type="transmembrane region" description="Helical" evidence="13">
    <location>
        <begin position="205"/>
        <end position="226"/>
    </location>
</feature>
<dbReference type="FunFam" id="1.20.1070.10:FF:000215">
    <property type="entry name" value="G protein-coupled receptor 151"/>
    <property type="match status" value="1"/>
</dbReference>
<reference evidence="15" key="2">
    <citation type="submission" date="2025-08" db="UniProtKB">
        <authorList>
            <consortium name="Ensembl"/>
        </authorList>
    </citation>
    <scope>IDENTIFICATION</scope>
</reference>
<evidence type="ECO:0000313" key="16">
    <source>
        <dbReference type="Proteomes" id="UP000008672"/>
    </source>
</evidence>
<protein>
    <recommendedName>
        <fullName evidence="11">GPCR-2037</fullName>
    </recommendedName>
</protein>
<keyword evidence="7" id="KW-1015">Disulfide bond</keyword>
<keyword evidence="8" id="KW-0675">Receptor</keyword>
<dbReference type="GO" id="GO:0005886">
    <property type="term" value="C:plasma membrane"/>
    <property type="evidence" value="ECO:0007669"/>
    <property type="project" value="UniProtKB-SubCell"/>
</dbReference>
<evidence type="ECO:0000256" key="12">
    <source>
        <dbReference type="SAM" id="MobiDB-lite"/>
    </source>
</evidence>
<dbReference type="GeneID" id="102356122"/>
<dbReference type="PROSITE" id="PS50262">
    <property type="entry name" value="G_PROTEIN_RECEP_F1_2"/>
    <property type="match status" value="1"/>
</dbReference>
<evidence type="ECO:0000256" key="11">
    <source>
        <dbReference type="ARBA" id="ARBA00076555"/>
    </source>
</evidence>
<evidence type="ECO:0000256" key="5">
    <source>
        <dbReference type="ARBA" id="ARBA00023040"/>
    </source>
</evidence>
<keyword evidence="10" id="KW-0807">Transducer</keyword>
<organism evidence="15 16">
    <name type="scientific">Latimeria chalumnae</name>
    <name type="common">Coelacanth</name>
    <dbReference type="NCBI Taxonomy" id="7897"/>
    <lineage>
        <taxon>Eukaryota</taxon>
        <taxon>Metazoa</taxon>
        <taxon>Chordata</taxon>
        <taxon>Craniata</taxon>
        <taxon>Vertebrata</taxon>
        <taxon>Euteleostomi</taxon>
        <taxon>Coelacanthiformes</taxon>
        <taxon>Coelacanthidae</taxon>
        <taxon>Latimeria</taxon>
    </lineage>
</organism>
<keyword evidence="3 13" id="KW-0812">Transmembrane</keyword>
<proteinExistence type="predicted"/>
<dbReference type="SUPFAM" id="SSF81321">
    <property type="entry name" value="Family A G protein-coupled receptor-like"/>
    <property type="match status" value="1"/>
</dbReference>
<dbReference type="EMBL" id="AFYH01071105">
    <property type="status" value="NOT_ANNOTATED_CDS"/>
    <property type="molecule type" value="Genomic_DNA"/>
</dbReference>
<dbReference type="GO" id="GO:0004930">
    <property type="term" value="F:G protein-coupled receptor activity"/>
    <property type="evidence" value="ECO:0007669"/>
    <property type="project" value="UniProtKB-KW"/>
</dbReference>
<feature type="region of interest" description="Disordered" evidence="12">
    <location>
        <begin position="353"/>
        <end position="423"/>
    </location>
</feature>
<evidence type="ECO:0000256" key="4">
    <source>
        <dbReference type="ARBA" id="ARBA00022989"/>
    </source>
</evidence>
<evidence type="ECO:0000313" key="15">
    <source>
        <dbReference type="Ensembl" id="ENSLACP00000007316.1"/>
    </source>
</evidence>
<gene>
    <name evidence="15" type="primary">GPR151</name>
</gene>
<dbReference type="RefSeq" id="XP_005996170.1">
    <property type="nucleotide sequence ID" value="XM_005996108.1"/>
</dbReference>
<keyword evidence="2" id="KW-1003">Cell membrane</keyword>
<dbReference type="Pfam" id="PF00001">
    <property type="entry name" value="7tm_1"/>
    <property type="match status" value="1"/>
</dbReference>
<evidence type="ECO:0000256" key="6">
    <source>
        <dbReference type="ARBA" id="ARBA00023136"/>
    </source>
</evidence>
<dbReference type="Proteomes" id="UP000008672">
    <property type="component" value="Unassembled WGS sequence"/>
</dbReference>
<dbReference type="eggNOG" id="KOG3656">
    <property type="taxonomic scope" value="Eukaryota"/>
</dbReference>
<dbReference type="InterPro" id="IPR017452">
    <property type="entry name" value="GPCR_Rhodpsn_7TM"/>
</dbReference>
<dbReference type="HOGENOM" id="CLU_053982_0_0_1"/>
<feature type="compositionally biased region" description="Low complexity" evidence="12">
    <location>
        <begin position="354"/>
        <end position="364"/>
    </location>
</feature>
<feature type="transmembrane region" description="Helical" evidence="13">
    <location>
        <begin position="247"/>
        <end position="265"/>
    </location>
</feature>
<evidence type="ECO:0000256" key="10">
    <source>
        <dbReference type="ARBA" id="ARBA00023224"/>
    </source>
</evidence>
<dbReference type="Gene3D" id="1.20.1070.10">
    <property type="entry name" value="Rhodopsin 7-helix transmembrane proteins"/>
    <property type="match status" value="1"/>
</dbReference>
<evidence type="ECO:0000256" key="1">
    <source>
        <dbReference type="ARBA" id="ARBA00004651"/>
    </source>
</evidence>
<dbReference type="AlphaFoldDB" id="H3ACE5"/>
<evidence type="ECO:0000256" key="8">
    <source>
        <dbReference type="ARBA" id="ARBA00023170"/>
    </source>
</evidence>
<feature type="transmembrane region" description="Helical" evidence="13">
    <location>
        <begin position="37"/>
        <end position="64"/>
    </location>
</feature>
<name>H3ACE5_LATCH</name>
<keyword evidence="9" id="KW-0325">Glycoprotein</keyword>
<feature type="transmembrane region" description="Helical" evidence="13">
    <location>
        <begin position="152"/>
        <end position="170"/>
    </location>
</feature>
<keyword evidence="5" id="KW-0297">G-protein coupled receptor</keyword>
<keyword evidence="4 13" id="KW-1133">Transmembrane helix</keyword>
<dbReference type="CDD" id="cd15002">
    <property type="entry name" value="7tmA_GPR151"/>
    <property type="match status" value="1"/>
</dbReference>
<evidence type="ECO:0000256" key="2">
    <source>
        <dbReference type="ARBA" id="ARBA00022475"/>
    </source>
</evidence>
<dbReference type="InterPro" id="IPR000276">
    <property type="entry name" value="GPCR_Rhodpsn"/>
</dbReference>
<dbReference type="OMA" id="CTIWSVL"/>
<reference evidence="15" key="3">
    <citation type="submission" date="2025-09" db="UniProtKB">
        <authorList>
            <consortium name="Ensembl"/>
        </authorList>
    </citation>
    <scope>IDENTIFICATION</scope>
</reference>
<comment type="subcellular location">
    <subcellularLocation>
        <location evidence="1">Cell membrane</location>
        <topology evidence="1">Multi-pass membrane protein</topology>
    </subcellularLocation>
</comment>
<dbReference type="GeneTree" id="ENSGT01030000234518"/>
<dbReference type="PANTHER" id="PTHR45695:SF1">
    <property type="entry name" value="G-PROTEIN COUPLED RECEPTOR 151"/>
    <property type="match status" value="1"/>
</dbReference>
<keyword evidence="16" id="KW-1185">Reference proteome</keyword>
<accession>H3ACE5</accession>
<evidence type="ECO:0000256" key="3">
    <source>
        <dbReference type="ARBA" id="ARBA00022692"/>
    </source>
</evidence>
<dbReference type="OrthoDB" id="9009799at2759"/>
<dbReference type="InParanoid" id="H3ACE5"/>
<feature type="transmembrane region" description="Helical" evidence="13">
    <location>
        <begin position="285"/>
        <end position="309"/>
    </location>
</feature>
<reference evidence="16" key="1">
    <citation type="submission" date="2011-08" db="EMBL/GenBank/DDBJ databases">
        <title>The draft genome of Latimeria chalumnae.</title>
        <authorList>
            <person name="Di Palma F."/>
            <person name="Alfoldi J."/>
            <person name="Johnson J."/>
            <person name="Berlin A."/>
            <person name="Gnerre S."/>
            <person name="Jaffe D."/>
            <person name="MacCallum I."/>
            <person name="Young S."/>
            <person name="Walker B.J."/>
            <person name="Lander E."/>
            <person name="Lindblad-Toh K."/>
        </authorList>
    </citation>
    <scope>NUCLEOTIDE SEQUENCE [LARGE SCALE GENOMIC DNA]</scope>
    <source>
        <strain evidence="16">Wild caught</strain>
    </source>
</reference>
<feature type="compositionally biased region" description="Basic and acidic residues" evidence="12">
    <location>
        <begin position="413"/>
        <end position="423"/>
    </location>
</feature>
<dbReference type="KEGG" id="lcm:102356122"/>
<feature type="transmembrane region" description="Helical" evidence="13">
    <location>
        <begin position="116"/>
        <end position="140"/>
    </location>
</feature>
<keyword evidence="6 13" id="KW-0472">Membrane</keyword>